<keyword evidence="3" id="KW-1185">Reference proteome</keyword>
<organism evidence="2 3">
    <name type="scientific">Glarea lozoyensis (strain ATCC 20868 / MF5171)</name>
    <dbReference type="NCBI Taxonomy" id="1116229"/>
    <lineage>
        <taxon>Eukaryota</taxon>
        <taxon>Fungi</taxon>
        <taxon>Dikarya</taxon>
        <taxon>Ascomycota</taxon>
        <taxon>Pezizomycotina</taxon>
        <taxon>Leotiomycetes</taxon>
        <taxon>Helotiales</taxon>
        <taxon>Helotiaceae</taxon>
        <taxon>Glarea</taxon>
    </lineage>
</organism>
<reference evidence="2 3" key="1">
    <citation type="journal article" date="2013" name="BMC Genomics">
        <title>Genomics-driven discovery of the pneumocandin biosynthetic gene cluster in the fungus Glarea lozoyensis.</title>
        <authorList>
            <person name="Chen L."/>
            <person name="Yue Q."/>
            <person name="Zhang X."/>
            <person name="Xiang M."/>
            <person name="Wang C."/>
            <person name="Li S."/>
            <person name="Che Y."/>
            <person name="Ortiz-Lopez F.J."/>
            <person name="Bills G.F."/>
            <person name="Liu X."/>
            <person name="An Z."/>
        </authorList>
    </citation>
    <scope>NUCLEOTIDE SEQUENCE [LARGE SCALE GENOMIC DNA]</scope>
    <source>
        <strain evidence="3">ATCC 20868 / MF5171</strain>
    </source>
</reference>
<dbReference type="OrthoDB" id="5427664at2759"/>
<feature type="transmembrane region" description="Helical" evidence="1">
    <location>
        <begin position="28"/>
        <end position="48"/>
    </location>
</feature>
<dbReference type="InterPro" id="IPR053018">
    <property type="entry name" value="Elsinochrome_Biosynth-Asso"/>
</dbReference>
<keyword evidence="1" id="KW-0812">Transmembrane</keyword>
<feature type="transmembrane region" description="Helical" evidence="1">
    <location>
        <begin position="251"/>
        <end position="273"/>
    </location>
</feature>
<gene>
    <name evidence="2" type="ORF">GLAREA_11557</name>
</gene>
<dbReference type="GeneID" id="19470598"/>
<feature type="transmembrane region" description="Helical" evidence="1">
    <location>
        <begin position="212"/>
        <end position="230"/>
    </location>
</feature>
<keyword evidence="1" id="KW-1133">Transmembrane helix</keyword>
<dbReference type="EMBL" id="KE145372">
    <property type="protein sequence ID" value="EPE24976.1"/>
    <property type="molecule type" value="Genomic_DNA"/>
</dbReference>
<sequence>MSTSGACSTYPDNCGELQPNADIAGKGVFASLLSSACLTLLAAIFKYFTNFRVKHAKLIEFGDLPQQNSFRNLQILFGRLAKHMSVETATLWNNTLHSLIIGLADQQAFVALAILTVAAVQRDSISIYHFNIVSYLAWYSSFTHAMTLLVLVDWMVQSKFLFYLRMSIFAVVIGMVTWSQLASFDYSDALNGRVAACPNICNAQPAALHTRLRIACLFACAIQISIEILWASKRWKKSTTAYAIIVATRTFHIVCFVSTMFMVAGIGNIGFVRDTSRYQGLVKAEGFDEQENAWGFGQLVPLIMLGVPVVGAVEGFVDERKRLSLTPKDSSDFESGHSSNTADVDHYCLNCYCPNCTSSSRRRTLEPGP</sequence>
<dbReference type="Proteomes" id="UP000016922">
    <property type="component" value="Unassembled WGS sequence"/>
</dbReference>
<evidence type="ECO:0000313" key="3">
    <source>
        <dbReference type="Proteomes" id="UP000016922"/>
    </source>
</evidence>
<dbReference type="KEGG" id="glz:GLAREA_11557"/>
<feature type="transmembrane region" description="Helical" evidence="1">
    <location>
        <begin position="293"/>
        <end position="317"/>
    </location>
</feature>
<dbReference type="eggNOG" id="ENOG502SZ7S">
    <property type="taxonomic scope" value="Eukaryota"/>
</dbReference>
<dbReference type="PANTHER" id="PTHR37577:SF1">
    <property type="entry name" value="INTEGRAL MEMBRANE PROTEIN"/>
    <property type="match status" value="1"/>
</dbReference>
<dbReference type="STRING" id="1116229.S3CYR8"/>
<dbReference type="AlphaFoldDB" id="S3CYR8"/>
<evidence type="ECO:0000256" key="1">
    <source>
        <dbReference type="SAM" id="Phobius"/>
    </source>
</evidence>
<feature type="transmembrane region" description="Helical" evidence="1">
    <location>
        <begin position="99"/>
        <end position="120"/>
    </location>
</feature>
<feature type="transmembrane region" description="Helical" evidence="1">
    <location>
        <begin position="162"/>
        <end position="181"/>
    </location>
</feature>
<proteinExistence type="predicted"/>
<dbReference type="PANTHER" id="PTHR37577">
    <property type="entry name" value="INTEGRAL MEMBRANE PROTEIN"/>
    <property type="match status" value="1"/>
</dbReference>
<dbReference type="RefSeq" id="XP_008087891.1">
    <property type="nucleotide sequence ID" value="XM_008089700.1"/>
</dbReference>
<keyword evidence="1" id="KW-0472">Membrane</keyword>
<name>S3CYR8_GLAL2</name>
<protein>
    <submittedName>
        <fullName evidence="2">Uncharacterized protein</fullName>
    </submittedName>
</protein>
<accession>S3CYR8</accession>
<dbReference type="OMA" id="ACEISIY"/>
<feature type="transmembrane region" description="Helical" evidence="1">
    <location>
        <begin position="132"/>
        <end position="155"/>
    </location>
</feature>
<dbReference type="HOGENOM" id="CLU_733643_0_0_1"/>
<evidence type="ECO:0000313" key="2">
    <source>
        <dbReference type="EMBL" id="EPE24976.1"/>
    </source>
</evidence>